<accession>A0A1X1V1M4</accession>
<dbReference type="STRING" id="1777.AWC07_16625"/>
<dbReference type="EMBL" id="LQOX01000132">
    <property type="protein sequence ID" value="ORV62970.1"/>
    <property type="molecule type" value="Genomic_DNA"/>
</dbReference>
<organism evidence="1 2">
    <name type="scientific">Mycobacterium gastri</name>
    <dbReference type="NCBI Taxonomy" id="1777"/>
    <lineage>
        <taxon>Bacteria</taxon>
        <taxon>Bacillati</taxon>
        <taxon>Actinomycetota</taxon>
        <taxon>Actinomycetes</taxon>
        <taxon>Mycobacteriales</taxon>
        <taxon>Mycobacteriaceae</taxon>
        <taxon>Mycobacterium</taxon>
    </lineage>
</organism>
<sequence length="106" mass="10931">MCFRLFDQIRSGAAGFLGFAIALFGSAFDFSARVPASSCSASPRARVPAHRCALVSRTQSRRNPGSAIAACSVLITSSRSADDGFFASAAANAVRAIVASSFCGFS</sequence>
<keyword evidence="2" id="KW-1185">Reference proteome</keyword>
<name>A0A1X1V1M4_MYCGS</name>
<evidence type="ECO:0000313" key="2">
    <source>
        <dbReference type="Proteomes" id="UP000193738"/>
    </source>
</evidence>
<dbReference type="Proteomes" id="UP000193738">
    <property type="component" value="Unassembled WGS sequence"/>
</dbReference>
<comment type="caution">
    <text evidence="1">The sequence shown here is derived from an EMBL/GenBank/DDBJ whole genome shotgun (WGS) entry which is preliminary data.</text>
</comment>
<evidence type="ECO:0000313" key="1">
    <source>
        <dbReference type="EMBL" id="ORV62970.1"/>
    </source>
</evidence>
<proteinExistence type="predicted"/>
<gene>
    <name evidence="1" type="ORF">AWC07_16625</name>
</gene>
<protein>
    <submittedName>
        <fullName evidence="1">Uncharacterized protein</fullName>
    </submittedName>
</protein>
<reference evidence="1 2" key="1">
    <citation type="submission" date="2016-01" db="EMBL/GenBank/DDBJ databases">
        <title>The new phylogeny of the genus Mycobacterium.</title>
        <authorList>
            <person name="Tarcisio F."/>
            <person name="Conor M."/>
            <person name="Antonella G."/>
            <person name="Elisabetta G."/>
            <person name="Giulia F.S."/>
            <person name="Sara T."/>
            <person name="Anna F."/>
            <person name="Clotilde B."/>
            <person name="Roberto B."/>
            <person name="Veronica D.S."/>
            <person name="Fabio R."/>
            <person name="Monica P."/>
            <person name="Olivier J."/>
            <person name="Enrico T."/>
            <person name="Nicola S."/>
        </authorList>
    </citation>
    <scope>NUCLEOTIDE SEQUENCE [LARGE SCALE GENOMIC DNA]</scope>
    <source>
        <strain evidence="1 2">DSM 43505</strain>
    </source>
</reference>
<dbReference type="AlphaFoldDB" id="A0A1X1V1M4"/>